<name>A0ABM3RP40_SPIOL</name>
<dbReference type="GeneID" id="110794702"/>
<accession>A0ABM3RP40</accession>
<dbReference type="InterPro" id="IPR036770">
    <property type="entry name" value="Ankyrin_rpt-contain_sf"/>
</dbReference>
<dbReference type="PANTHER" id="PTHR24121:SF21">
    <property type="entry name" value="ANKYRIN REPEAT FAMILY PROTEIN"/>
    <property type="match status" value="1"/>
</dbReference>
<dbReference type="Proteomes" id="UP000813463">
    <property type="component" value="Chromosome 4"/>
</dbReference>
<evidence type="ECO:0000313" key="2">
    <source>
        <dbReference type="RefSeq" id="XP_056697377.1"/>
    </source>
</evidence>
<dbReference type="SUPFAM" id="SSF48403">
    <property type="entry name" value="Ankyrin repeat"/>
    <property type="match status" value="1"/>
</dbReference>
<dbReference type="Gene3D" id="1.25.40.20">
    <property type="entry name" value="Ankyrin repeat-containing domain"/>
    <property type="match status" value="1"/>
</dbReference>
<evidence type="ECO:0000313" key="1">
    <source>
        <dbReference type="Proteomes" id="UP000813463"/>
    </source>
</evidence>
<dbReference type="InterPro" id="IPR002110">
    <property type="entry name" value="Ankyrin_rpt"/>
</dbReference>
<organism evidence="1 2">
    <name type="scientific">Spinacia oleracea</name>
    <name type="common">Spinach</name>
    <dbReference type="NCBI Taxonomy" id="3562"/>
    <lineage>
        <taxon>Eukaryota</taxon>
        <taxon>Viridiplantae</taxon>
        <taxon>Streptophyta</taxon>
        <taxon>Embryophyta</taxon>
        <taxon>Tracheophyta</taxon>
        <taxon>Spermatophyta</taxon>
        <taxon>Magnoliopsida</taxon>
        <taxon>eudicotyledons</taxon>
        <taxon>Gunneridae</taxon>
        <taxon>Pentapetalae</taxon>
        <taxon>Caryophyllales</taxon>
        <taxon>Chenopodiaceae</taxon>
        <taxon>Chenopodioideae</taxon>
        <taxon>Anserineae</taxon>
        <taxon>Spinacia</taxon>
    </lineage>
</organism>
<reference evidence="1" key="1">
    <citation type="journal article" date="2021" name="Nat. Commun.">
        <title>Genomic analyses provide insights into spinach domestication and the genetic basis of agronomic traits.</title>
        <authorList>
            <person name="Cai X."/>
            <person name="Sun X."/>
            <person name="Xu C."/>
            <person name="Sun H."/>
            <person name="Wang X."/>
            <person name="Ge C."/>
            <person name="Zhang Z."/>
            <person name="Wang Q."/>
            <person name="Fei Z."/>
            <person name="Jiao C."/>
            <person name="Wang Q."/>
        </authorList>
    </citation>
    <scope>NUCLEOTIDE SEQUENCE [LARGE SCALE GENOMIC DNA]</scope>
    <source>
        <strain evidence="1">cv. Varoflay</strain>
    </source>
</reference>
<sequence>MDEELLKAVVSGDVEFLKKCEESNKPIDYYLTFVPQSSDENDDVRGNIFHIAAYNNREDFIREAIRILPSEDTQKLLLQTREPFNANPLHVAGDNGNVEIVKMFLNVYRCLPSLPSDISKRPWLLKNSEGNSPCQSTVYGFHEECALEMLKTDMELISNMTSERDSSLLYEVVHNKLSKLALEMLSSPHSFPCNGNDGYTPFHSIHNFNCSEEAKDIFRLLLQRAPEVLKQQTDNGFSIFHLWASGGKLWPFKHLVESHVIIPNVKEIFAHLVSTTNKYGDNPFHSLTEDTSNEEVAIEIAKLLIDTYKQVESSAIIEDLLPWLVENNDGDTPLSLAITPQYEKFALYILSIDENAVIKSQNNVLFLAIENGCYKVAQKILKIVDDNGWNQLLTNHHHNVLHLAPLCTSESASLSILLTNTACLKCNIV</sequence>
<dbReference type="SMART" id="SM00248">
    <property type="entry name" value="ANK"/>
    <property type="match status" value="7"/>
</dbReference>
<gene>
    <name evidence="2" type="primary">LOC110794702</name>
</gene>
<reference evidence="2" key="2">
    <citation type="submission" date="2025-08" db="UniProtKB">
        <authorList>
            <consortium name="RefSeq"/>
        </authorList>
    </citation>
    <scope>IDENTIFICATION</scope>
    <source>
        <tissue evidence="2">Leaf</tissue>
    </source>
</reference>
<protein>
    <submittedName>
        <fullName evidence="2">Uncharacterized protein</fullName>
    </submittedName>
</protein>
<dbReference type="RefSeq" id="XP_056697377.1">
    <property type="nucleotide sequence ID" value="XM_056841399.1"/>
</dbReference>
<proteinExistence type="predicted"/>
<dbReference type="PANTHER" id="PTHR24121">
    <property type="entry name" value="NO MECHANORECEPTOR POTENTIAL C, ISOFORM D-RELATED"/>
    <property type="match status" value="1"/>
</dbReference>
<keyword evidence="1" id="KW-1185">Reference proteome</keyword>